<feature type="compositionally biased region" description="Gly residues" evidence="1">
    <location>
        <begin position="832"/>
        <end position="841"/>
    </location>
</feature>
<feature type="compositionally biased region" description="Polar residues" evidence="1">
    <location>
        <begin position="154"/>
        <end position="165"/>
    </location>
</feature>
<organism evidence="3 4">
    <name type="scientific">Chara braunii</name>
    <name type="common">Braun's stonewort</name>
    <dbReference type="NCBI Taxonomy" id="69332"/>
    <lineage>
        <taxon>Eukaryota</taxon>
        <taxon>Viridiplantae</taxon>
        <taxon>Streptophyta</taxon>
        <taxon>Charophyceae</taxon>
        <taxon>Charales</taxon>
        <taxon>Characeae</taxon>
        <taxon>Chara</taxon>
    </lineage>
</organism>
<dbReference type="OrthoDB" id="2438421at2759"/>
<feature type="compositionally biased region" description="Basic and acidic residues" evidence="1">
    <location>
        <begin position="29"/>
        <end position="41"/>
    </location>
</feature>
<feature type="compositionally biased region" description="Basic and acidic residues" evidence="1">
    <location>
        <begin position="789"/>
        <end position="802"/>
    </location>
</feature>
<dbReference type="AlphaFoldDB" id="A0A388K5J8"/>
<feature type="compositionally biased region" description="Basic and acidic residues" evidence="1">
    <location>
        <begin position="1025"/>
        <end position="1049"/>
    </location>
</feature>
<evidence type="ECO:0000313" key="3">
    <source>
        <dbReference type="EMBL" id="GBG65321.1"/>
    </source>
</evidence>
<dbReference type="InterPro" id="IPR012337">
    <property type="entry name" value="RNaseH-like_sf"/>
</dbReference>
<feature type="region of interest" description="Disordered" evidence="1">
    <location>
        <begin position="133"/>
        <end position="165"/>
    </location>
</feature>
<feature type="domain" description="DUF659" evidence="2">
    <location>
        <begin position="270"/>
        <end position="424"/>
    </location>
</feature>
<feature type="compositionally biased region" description="Basic and acidic residues" evidence="1">
    <location>
        <begin position="860"/>
        <end position="873"/>
    </location>
</feature>
<dbReference type="PANTHER" id="PTHR32166">
    <property type="entry name" value="OSJNBA0013A04.12 PROTEIN"/>
    <property type="match status" value="1"/>
</dbReference>
<feature type="compositionally biased region" description="Basic and acidic residues" evidence="1">
    <location>
        <begin position="1"/>
        <end position="10"/>
    </location>
</feature>
<evidence type="ECO:0000259" key="2">
    <source>
        <dbReference type="Pfam" id="PF04937"/>
    </source>
</evidence>
<sequence>MSQDWGKDPIDSSTSARQGHNTKTFDSPFKADPKVDDKRDDPVRHFVARGHYLDGSMAAGRKSGHRCLCRLCGRSICGGAKAAKEHFSKSEKFRCEATTPVVWYAIWSNDMTKCPKEFASAIKTLQSFLPGHPSLQRPPLRFPEDAVPPPVPGTATSGPVASPNSGAPAIRVTIARPATTVATRPAAPPSAPLAATRGARDVEVGRSAPANEPPPVRNSAGSEAFNEESVRAFFESRRMPFNSSKLESFKRMFTMIIPPGVSGAAAPRLPSYHMLRTTLLDELDGEVQKCVRPVLDTSRETGCTIMTDGWTNIRGQTLYNYLVGTEIGVVYVATDVMRDKKDASALANAWLKRVKSMDIQLSDITTFVTDSSGVNVATMKVFQKDESVKHIFWIPCVTHVMDLVLEDIGKINWVASRIAQARLVTRFFKRHGHAREVFEAHSTKTLLLPAETRFDTNVIMMDRLVELRAALTDVVGNDRWRETVWSTSKICKDTAEVTACIGSPPWWEDLRALCKMLEPIIDMLKLADSDTRQISKILRWYEEMIASCLSAYRDIDRDQQDAIVEVFIRRRTMFKTPAHTAVMLLDPEFRDATLCDDADVQQALVEALVQFSYLEGSPQHREVQRAVAKLHMREPLFVELTMRRVAHIFDHPASFWSSKKGKFPHTAVFAGRILHIWTTASPCERAWSRWSFIHSRSLATGWRFLGLRSLCGATRWSRTRLPCPRTRWEDLPTRRAGLAEEVARSRRGGPPVAAQRSLGGSLEAVSGDFLAQGGHGSQLLSDSVSSVHPPDEGPQREPHRGPADTLEARPLGVIHSDGGEGVSQDTAQPGSADGGRSFGGGIERRGSSTAHPSIVRPSTHWHDVGDGHTDEPRPHLMGMHDIMCPPPSRLPVVDPAAHGQAAPSALPMRSFYDGAGMDRKAGDMGQTSTCGPADVPAGARSIGNVNGTCHDSMRAYEEQHGRPIRAKTTDVHDTRMATARLSRARKKGTGVSIPYHRRRPQPFFRNRDKIRQMSAAADGQGGPEGGDRVDESGRGEKRRGGTIIIHDDSCTAAEGGEITGADDPDNSDYVPRIRTADGVDAGGRRGVGVEALPLSG</sequence>
<feature type="region of interest" description="Disordered" evidence="1">
    <location>
        <begin position="1013"/>
        <end position="1096"/>
    </location>
</feature>
<dbReference type="SUPFAM" id="SSF53098">
    <property type="entry name" value="Ribonuclease H-like"/>
    <property type="match status" value="1"/>
</dbReference>
<dbReference type="Proteomes" id="UP000265515">
    <property type="component" value="Unassembled WGS sequence"/>
</dbReference>
<dbReference type="Gramene" id="GBG65321">
    <property type="protein sequence ID" value="GBG65321"/>
    <property type="gene ID" value="CBR_g50358"/>
</dbReference>
<dbReference type="InterPro" id="IPR007021">
    <property type="entry name" value="DUF659"/>
</dbReference>
<dbReference type="EMBL" id="BFEA01000060">
    <property type="protein sequence ID" value="GBG65321.1"/>
    <property type="molecule type" value="Genomic_DNA"/>
</dbReference>
<feature type="region of interest" description="Disordered" evidence="1">
    <location>
        <begin position="1"/>
        <end position="41"/>
    </location>
</feature>
<protein>
    <recommendedName>
        <fullName evidence="2">DUF659 domain-containing protein</fullName>
    </recommendedName>
</protein>
<reference evidence="3 4" key="1">
    <citation type="journal article" date="2018" name="Cell">
        <title>The Chara Genome: Secondary Complexity and Implications for Plant Terrestrialization.</title>
        <authorList>
            <person name="Nishiyama T."/>
            <person name="Sakayama H."/>
            <person name="Vries J.D."/>
            <person name="Buschmann H."/>
            <person name="Saint-Marcoux D."/>
            <person name="Ullrich K.K."/>
            <person name="Haas F.B."/>
            <person name="Vanderstraeten L."/>
            <person name="Becker D."/>
            <person name="Lang D."/>
            <person name="Vosolsobe S."/>
            <person name="Rombauts S."/>
            <person name="Wilhelmsson P.K.I."/>
            <person name="Janitza P."/>
            <person name="Kern R."/>
            <person name="Heyl A."/>
            <person name="Rumpler F."/>
            <person name="Villalobos L.I.A.C."/>
            <person name="Clay J.M."/>
            <person name="Skokan R."/>
            <person name="Toyoda A."/>
            <person name="Suzuki Y."/>
            <person name="Kagoshima H."/>
            <person name="Schijlen E."/>
            <person name="Tajeshwar N."/>
            <person name="Catarino B."/>
            <person name="Hetherington A.J."/>
            <person name="Saltykova A."/>
            <person name="Bonnot C."/>
            <person name="Breuninger H."/>
            <person name="Symeonidi A."/>
            <person name="Radhakrishnan G.V."/>
            <person name="Van Nieuwerburgh F."/>
            <person name="Deforce D."/>
            <person name="Chang C."/>
            <person name="Karol K.G."/>
            <person name="Hedrich R."/>
            <person name="Ulvskov P."/>
            <person name="Glockner G."/>
            <person name="Delwiche C.F."/>
            <person name="Petrasek J."/>
            <person name="Van de Peer Y."/>
            <person name="Friml J."/>
            <person name="Beilby M."/>
            <person name="Dolan L."/>
            <person name="Kohara Y."/>
            <person name="Sugano S."/>
            <person name="Fujiyama A."/>
            <person name="Delaux P.-M."/>
            <person name="Quint M."/>
            <person name="TheiBen G."/>
            <person name="Hagemann M."/>
            <person name="Harholt J."/>
            <person name="Dunand C."/>
            <person name="Zachgo S."/>
            <person name="Langdale J."/>
            <person name="Maumus F."/>
            <person name="Straeten D.V.D."/>
            <person name="Gould S.B."/>
            <person name="Rensing S.A."/>
        </authorList>
    </citation>
    <scope>NUCLEOTIDE SEQUENCE [LARGE SCALE GENOMIC DNA]</scope>
    <source>
        <strain evidence="3 4">S276</strain>
    </source>
</reference>
<keyword evidence="4" id="KW-1185">Reference proteome</keyword>
<feature type="compositionally biased region" description="Polar residues" evidence="1">
    <location>
        <begin position="11"/>
        <end position="25"/>
    </location>
</feature>
<dbReference type="PANTHER" id="PTHR32166:SF123">
    <property type="entry name" value="BED-TYPE DOMAIN-CONTAINING PROTEIN"/>
    <property type="match status" value="1"/>
</dbReference>
<accession>A0A388K5J8</accession>
<proteinExistence type="predicted"/>
<dbReference type="Pfam" id="PF04937">
    <property type="entry name" value="DUF659"/>
    <property type="match status" value="1"/>
</dbReference>
<feature type="region of interest" description="Disordered" evidence="1">
    <location>
        <begin position="773"/>
        <end position="873"/>
    </location>
</feature>
<comment type="caution">
    <text evidence="3">The sequence shown here is derived from an EMBL/GenBank/DDBJ whole genome shotgun (WGS) entry which is preliminary data.</text>
</comment>
<gene>
    <name evidence="3" type="ORF">CBR_g50358</name>
</gene>
<feature type="region of interest" description="Disordered" evidence="1">
    <location>
        <begin position="180"/>
        <end position="223"/>
    </location>
</feature>
<evidence type="ECO:0000313" key="4">
    <source>
        <dbReference type="Proteomes" id="UP000265515"/>
    </source>
</evidence>
<name>A0A388K5J8_CHABU</name>
<evidence type="ECO:0000256" key="1">
    <source>
        <dbReference type="SAM" id="MobiDB-lite"/>
    </source>
</evidence>